<dbReference type="GO" id="GO:0003676">
    <property type="term" value="F:nucleic acid binding"/>
    <property type="evidence" value="ECO:0007669"/>
    <property type="project" value="InterPro"/>
</dbReference>
<keyword evidence="3" id="KW-0255">Endonuclease</keyword>
<keyword evidence="3" id="KW-0378">Hydrolase</keyword>
<evidence type="ECO:0000256" key="2">
    <source>
        <dbReference type="HAMAP-Rule" id="MF_00048"/>
    </source>
</evidence>
<comment type="caution">
    <text evidence="3">The sequence shown here is derived from an EMBL/GenBank/DDBJ whole genome shotgun (WGS) entry which is preliminary data.</text>
</comment>
<dbReference type="Proteomes" id="UP000535511">
    <property type="component" value="Unassembled WGS sequence"/>
</dbReference>
<dbReference type="Pfam" id="PF02021">
    <property type="entry name" value="UPF0102"/>
    <property type="match status" value="1"/>
</dbReference>
<evidence type="ECO:0000313" key="3">
    <source>
        <dbReference type="EMBL" id="NYD42415.1"/>
    </source>
</evidence>
<gene>
    <name evidence="3" type="ORF">BJZ21_002498</name>
</gene>
<dbReference type="InterPro" id="IPR003509">
    <property type="entry name" value="UPF0102_YraN-like"/>
</dbReference>
<dbReference type="SUPFAM" id="SSF52980">
    <property type="entry name" value="Restriction endonuclease-like"/>
    <property type="match status" value="1"/>
</dbReference>
<evidence type="ECO:0000256" key="1">
    <source>
        <dbReference type="ARBA" id="ARBA00006738"/>
    </source>
</evidence>
<reference evidence="3 4" key="1">
    <citation type="submission" date="2020-07" db="EMBL/GenBank/DDBJ databases">
        <title>Sequencing the genomes of 1000 actinobacteria strains.</title>
        <authorList>
            <person name="Klenk H.-P."/>
        </authorList>
    </citation>
    <scope>NUCLEOTIDE SEQUENCE [LARGE SCALE GENOMIC DNA]</scope>
    <source>
        <strain evidence="3 4">DSM 21350</strain>
    </source>
</reference>
<dbReference type="InterPro" id="IPR011856">
    <property type="entry name" value="tRNA_endonuc-like_dom_sf"/>
</dbReference>
<dbReference type="NCBIfam" id="NF009154">
    <property type="entry name" value="PRK12497.3-3"/>
    <property type="match status" value="1"/>
</dbReference>
<accession>A0A7Y9JAZ8</accession>
<dbReference type="HAMAP" id="MF_00048">
    <property type="entry name" value="UPF0102"/>
    <property type="match status" value="1"/>
</dbReference>
<dbReference type="CDD" id="cd20736">
    <property type="entry name" value="PoNe_Nuclease"/>
    <property type="match status" value="1"/>
</dbReference>
<dbReference type="EMBL" id="JACCBG010000001">
    <property type="protein sequence ID" value="NYD42415.1"/>
    <property type="molecule type" value="Genomic_DNA"/>
</dbReference>
<keyword evidence="3" id="KW-0540">Nuclease</keyword>
<dbReference type="AlphaFoldDB" id="A0A7Y9JAZ8"/>
<name>A0A7Y9JAZ8_9ACTN</name>
<comment type="similarity">
    <text evidence="1 2">Belongs to the UPF0102 family.</text>
</comment>
<dbReference type="RefSeq" id="WP_179664057.1">
    <property type="nucleotide sequence ID" value="NZ_JACCBG010000001.1"/>
</dbReference>
<organism evidence="3 4">
    <name type="scientific">Nocardioides panaciterrulae</name>
    <dbReference type="NCBI Taxonomy" id="661492"/>
    <lineage>
        <taxon>Bacteria</taxon>
        <taxon>Bacillati</taxon>
        <taxon>Actinomycetota</taxon>
        <taxon>Actinomycetes</taxon>
        <taxon>Propionibacteriales</taxon>
        <taxon>Nocardioidaceae</taxon>
        <taxon>Nocardioides</taxon>
    </lineage>
</organism>
<dbReference type="Gene3D" id="3.40.1350.10">
    <property type="match status" value="1"/>
</dbReference>
<dbReference type="GO" id="GO:0004519">
    <property type="term" value="F:endonuclease activity"/>
    <property type="evidence" value="ECO:0007669"/>
    <property type="project" value="UniProtKB-KW"/>
</dbReference>
<protein>
    <recommendedName>
        <fullName evidence="2">UPF0102 protein BJZ21_002498</fullName>
    </recommendedName>
</protein>
<keyword evidence="4" id="KW-1185">Reference proteome</keyword>
<sequence>MTGSATAASRQALGQYGERLAARHLCAQGMVLLDRNWRCDEGEIDLVLREGDVLVVCEVKTRSSVDRGTPHEAVDDAKLERLHRLAGRWALAHDVTPPDVRVDLVAILRPARGPSVLEHVAGVG</sequence>
<dbReference type="InterPro" id="IPR011335">
    <property type="entry name" value="Restrct_endonuc-II-like"/>
</dbReference>
<proteinExistence type="inferred from homology"/>
<dbReference type="PANTHER" id="PTHR34039">
    <property type="entry name" value="UPF0102 PROTEIN YRAN"/>
    <property type="match status" value="1"/>
</dbReference>
<dbReference type="PANTHER" id="PTHR34039:SF1">
    <property type="entry name" value="UPF0102 PROTEIN YRAN"/>
    <property type="match status" value="1"/>
</dbReference>
<evidence type="ECO:0000313" key="4">
    <source>
        <dbReference type="Proteomes" id="UP000535511"/>
    </source>
</evidence>